<keyword evidence="7" id="KW-0963">Cytoplasm</keyword>
<dbReference type="NCBIfam" id="TIGR00043">
    <property type="entry name" value="rRNA maturation RNase YbeY"/>
    <property type="match status" value="1"/>
</dbReference>
<dbReference type="Pfam" id="PF02130">
    <property type="entry name" value="YbeY"/>
    <property type="match status" value="1"/>
</dbReference>
<dbReference type="SUPFAM" id="SSF55486">
    <property type="entry name" value="Metalloproteases ('zincins'), catalytic domain"/>
    <property type="match status" value="1"/>
</dbReference>
<dbReference type="GO" id="GO:0004222">
    <property type="term" value="F:metalloendopeptidase activity"/>
    <property type="evidence" value="ECO:0007669"/>
    <property type="project" value="InterPro"/>
</dbReference>
<organism evidence="8 9">
    <name type="scientific">Croceimicrobium hydrocarbonivorans</name>
    <dbReference type="NCBI Taxonomy" id="2761580"/>
    <lineage>
        <taxon>Bacteria</taxon>
        <taxon>Pseudomonadati</taxon>
        <taxon>Bacteroidota</taxon>
        <taxon>Flavobacteriia</taxon>
        <taxon>Flavobacteriales</taxon>
        <taxon>Owenweeksiaceae</taxon>
        <taxon>Croceimicrobium</taxon>
    </lineage>
</organism>
<sequence>MAKIDFTGLVPDFIETNEVDWQSWLTQCVEERSYRVGRLVYHFVDDLQIQEINQSILDHDYPTDIITLDESRTDRLRVELWIGVDFIERSAKEYSVALEAEFARVLVHGLLHCMGWDDKSIEERDQMRAEEDKCLIWRPK</sequence>
<name>A0A7H0VJE9_9FLAO</name>
<evidence type="ECO:0000256" key="3">
    <source>
        <dbReference type="ARBA" id="ARBA00022723"/>
    </source>
</evidence>
<dbReference type="HAMAP" id="MF_00009">
    <property type="entry name" value="Endoribonucl_YbeY"/>
    <property type="match status" value="1"/>
</dbReference>
<keyword evidence="3 7" id="KW-0479">Metal-binding</keyword>
<evidence type="ECO:0000256" key="1">
    <source>
        <dbReference type="ARBA" id="ARBA00010875"/>
    </source>
</evidence>
<keyword evidence="7" id="KW-0698">rRNA processing</keyword>
<evidence type="ECO:0000313" key="9">
    <source>
        <dbReference type="Proteomes" id="UP000516305"/>
    </source>
</evidence>
<dbReference type="KEGG" id="chyd:H4K34_08380"/>
<feature type="binding site" evidence="7">
    <location>
        <position position="108"/>
    </location>
    <ligand>
        <name>Zn(2+)</name>
        <dbReference type="ChEBI" id="CHEBI:29105"/>
        <note>catalytic</note>
    </ligand>
</feature>
<evidence type="ECO:0000256" key="5">
    <source>
        <dbReference type="ARBA" id="ARBA00022801"/>
    </source>
</evidence>
<dbReference type="PANTHER" id="PTHR46986">
    <property type="entry name" value="ENDORIBONUCLEASE YBEY, CHLOROPLASTIC"/>
    <property type="match status" value="1"/>
</dbReference>
<gene>
    <name evidence="7 8" type="primary">ybeY</name>
    <name evidence="8" type="ORF">H4K34_08380</name>
</gene>
<proteinExistence type="inferred from homology"/>
<dbReference type="InterPro" id="IPR002036">
    <property type="entry name" value="YbeY"/>
</dbReference>
<dbReference type="GO" id="GO:0008270">
    <property type="term" value="F:zinc ion binding"/>
    <property type="evidence" value="ECO:0007669"/>
    <property type="project" value="UniProtKB-UniRule"/>
</dbReference>
<keyword evidence="6 7" id="KW-0862">Zinc</keyword>
<evidence type="ECO:0000256" key="6">
    <source>
        <dbReference type="ARBA" id="ARBA00022833"/>
    </source>
</evidence>
<dbReference type="EMBL" id="CP060139">
    <property type="protein sequence ID" value="QNR25847.1"/>
    <property type="molecule type" value="Genomic_DNA"/>
</dbReference>
<comment type="cofactor">
    <cofactor evidence="7">
        <name>Zn(2+)</name>
        <dbReference type="ChEBI" id="CHEBI:29105"/>
    </cofactor>
    <text evidence="7">Binds 1 zinc ion.</text>
</comment>
<evidence type="ECO:0000313" key="8">
    <source>
        <dbReference type="EMBL" id="QNR25847.1"/>
    </source>
</evidence>
<dbReference type="Proteomes" id="UP000516305">
    <property type="component" value="Chromosome"/>
</dbReference>
<dbReference type="PANTHER" id="PTHR46986:SF1">
    <property type="entry name" value="ENDORIBONUCLEASE YBEY, CHLOROPLASTIC"/>
    <property type="match status" value="1"/>
</dbReference>
<comment type="subcellular location">
    <subcellularLocation>
        <location evidence="7">Cytoplasm</location>
    </subcellularLocation>
</comment>
<dbReference type="AlphaFoldDB" id="A0A7H0VJE9"/>
<keyword evidence="7" id="KW-0690">Ribosome biogenesis</keyword>
<dbReference type="GO" id="GO:0006364">
    <property type="term" value="P:rRNA processing"/>
    <property type="evidence" value="ECO:0007669"/>
    <property type="project" value="UniProtKB-UniRule"/>
</dbReference>
<keyword evidence="4 7" id="KW-0255">Endonuclease</keyword>
<accession>A0A7H0VJE9</accession>
<dbReference type="InterPro" id="IPR023091">
    <property type="entry name" value="MetalPrtase_cat_dom_sf_prd"/>
</dbReference>
<reference evidence="8 9" key="1">
    <citation type="submission" date="2020-08" db="EMBL/GenBank/DDBJ databases">
        <title>Croceimicrobium hydrocarbonivorans gen. nov., sp. nov., a novel marine bacterium isolated from a bacterial consortium that degrades polyethylene terephthalate.</title>
        <authorList>
            <person name="Liu R."/>
        </authorList>
    </citation>
    <scope>NUCLEOTIDE SEQUENCE [LARGE SCALE GENOMIC DNA]</scope>
    <source>
        <strain evidence="8 9">A20-9</strain>
    </source>
</reference>
<keyword evidence="2 7" id="KW-0540">Nuclease</keyword>
<comment type="function">
    <text evidence="7">Single strand-specific metallo-endoribonuclease involved in late-stage 70S ribosome quality control and in maturation of the 3' terminus of the 16S rRNA.</text>
</comment>
<comment type="similarity">
    <text evidence="1 7">Belongs to the endoribonuclease YbeY family.</text>
</comment>
<evidence type="ECO:0000256" key="4">
    <source>
        <dbReference type="ARBA" id="ARBA00022759"/>
    </source>
</evidence>
<dbReference type="Gene3D" id="3.40.390.30">
    <property type="entry name" value="Metalloproteases ('zincins'), catalytic domain"/>
    <property type="match status" value="1"/>
</dbReference>
<dbReference type="RefSeq" id="WP_210760372.1">
    <property type="nucleotide sequence ID" value="NZ_CP060139.1"/>
</dbReference>
<protein>
    <recommendedName>
        <fullName evidence="7">Endoribonuclease YbeY</fullName>
        <ecNumber evidence="7">3.1.-.-</ecNumber>
    </recommendedName>
</protein>
<evidence type="ECO:0000256" key="7">
    <source>
        <dbReference type="HAMAP-Rule" id="MF_00009"/>
    </source>
</evidence>
<dbReference type="GO" id="GO:0005737">
    <property type="term" value="C:cytoplasm"/>
    <property type="evidence" value="ECO:0007669"/>
    <property type="project" value="UniProtKB-SubCell"/>
</dbReference>
<dbReference type="GO" id="GO:0004521">
    <property type="term" value="F:RNA endonuclease activity"/>
    <property type="evidence" value="ECO:0007669"/>
    <property type="project" value="UniProtKB-UniRule"/>
</dbReference>
<feature type="binding site" evidence="7">
    <location>
        <position position="112"/>
    </location>
    <ligand>
        <name>Zn(2+)</name>
        <dbReference type="ChEBI" id="CHEBI:29105"/>
        <note>catalytic</note>
    </ligand>
</feature>
<dbReference type="EC" id="3.1.-.-" evidence="7"/>
<feature type="binding site" evidence="7">
    <location>
        <position position="118"/>
    </location>
    <ligand>
        <name>Zn(2+)</name>
        <dbReference type="ChEBI" id="CHEBI:29105"/>
        <note>catalytic</note>
    </ligand>
</feature>
<evidence type="ECO:0000256" key="2">
    <source>
        <dbReference type="ARBA" id="ARBA00022722"/>
    </source>
</evidence>
<keyword evidence="9" id="KW-1185">Reference proteome</keyword>
<keyword evidence="5 7" id="KW-0378">Hydrolase</keyword>